<accession>A0A161Z6F9</accession>
<evidence type="ECO:0008006" key="3">
    <source>
        <dbReference type="Google" id="ProtNLM"/>
    </source>
</evidence>
<dbReference type="OrthoDB" id="4542467at2"/>
<dbReference type="Pfam" id="PF13455">
    <property type="entry name" value="MUG113"/>
    <property type="match status" value="1"/>
</dbReference>
<keyword evidence="2" id="KW-1185">Reference proteome</keyword>
<proteinExistence type="predicted"/>
<name>A0A161Z6F9_9NOCA</name>
<reference evidence="1 2" key="1">
    <citation type="submission" date="2016-04" db="EMBL/GenBank/DDBJ databases">
        <authorList>
            <person name="Evans L.H."/>
            <person name="Alamgir A."/>
            <person name="Owens N."/>
            <person name="Weber N.D."/>
            <person name="Virtaneva K."/>
            <person name="Barbian K."/>
            <person name="Babar A."/>
            <person name="Rosenke K."/>
        </authorList>
    </citation>
    <scope>NUCLEOTIDE SEQUENCE [LARGE SCALE GENOMIC DNA]</scope>
    <source>
        <strain evidence="1 2">IFM 0406</strain>
    </source>
</reference>
<protein>
    <recommendedName>
        <fullName evidence="3">GIY-YIG nuclease family protein</fullName>
    </recommendedName>
</protein>
<evidence type="ECO:0000313" key="2">
    <source>
        <dbReference type="Proteomes" id="UP000076512"/>
    </source>
</evidence>
<dbReference type="EMBL" id="LWGR01000003">
    <property type="protein sequence ID" value="KZM75564.1"/>
    <property type="molecule type" value="Genomic_DNA"/>
</dbReference>
<dbReference type="RefSeq" id="WP_067583172.1">
    <property type="nucleotide sequence ID" value="NZ_JABMCZ010000001.1"/>
</dbReference>
<dbReference type="Proteomes" id="UP000076512">
    <property type="component" value="Unassembled WGS sequence"/>
</dbReference>
<gene>
    <name evidence="1" type="ORF">AWN90_19505</name>
</gene>
<organism evidence="1 2">
    <name type="scientific">Nocardia terpenica</name>
    <dbReference type="NCBI Taxonomy" id="455432"/>
    <lineage>
        <taxon>Bacteria</taxon>
        <taxon>Bacillati</taxon>
        <taxon>Actinomycetota</taxon>
        <taxon>Actinomycetes</taxon>
        <taxon>Mycobacteriales</taxon>
        <taxon>Nocardiaceae</taxon>
        <taxon>Nocardia</taxon>
    </lineage>
</organism>
<dbReference type="AlphaFoldDB" id="A0A161Z6F9"/>
<comment type="caution">
    <text evidence="1">The sequence shown here is derived from an EMBL/GenBank/DDBJ whole genome shotgun (WGS) entry which is preliminary data.</text>
</comment>
<sequence length="236" mass="27230">MGYIYAFQLGSLAKFKIGQTSMTPEKRRSSLQTSCPEPLSLFDAIESDEYKALEKHIKDTWGHRRNTEGGTEIYHLTETEAAQLFSDCRTWVIEELPKLRRTEELEALEPDPTVLPSDSQTLALRGQWIMLHDQEQRLQREYEQAVAERARVETELKLAIGTATGIDGVATWETGVKSRRINPDLIEAREPELYEKSLEPRLNAETFKTLLKALGREDDYESFQEIRHTRKFKIAE</sequence>
<evidence type="ECO:0000313" key="1">
    <source>
        <dbReference type="EMBL" id="KZM75564.1"/>
    </source>
</evidence>